<organism evidence="1 2">
    <name type="scientific">Vitis vinifera</name>
    <name type="common">Grape</name>
    <dbReference type="NCBI Taxonomy" id="29760"/>
    <lineage>
        <taxon>Eukaryota</taxon>
        <taxon>Viridiplantae</taxon>
        <taxon>Streptophyta</taxon>
        <taxon>Embryophyta</taxon>
        <taxon>Tracheophyta</taxon>
        <taxon>Spermatophyta</taxon>
        <taxon>Magnoliopsida</taxon>
        <taxon>eudicotyledons</taxon>
        <taxon>Gunneridae</taxon>
        <taxon>Pentapetalae</taxon>
        <taxon>rosids</taxon>
        <taxon>Vitales</taxon>
        <taxon>Vitaceae</taxon>
        <taxon>Viteae</taxon>
        <taxon>Vitis</taxon>
    </lineage>
</organism>
<name>F6H2N6_VITVI</name>
<accession>F6H2N6</accession>
<keyword evidence="2" id="KW-1185">Reference proteome</keyword>
<sequence>MTLPHMSHVPKLADLHIILKNSMMYHMGCFKVKTPFEI</sequence>
<evidence type="ECO:0000313" key="1">
    <source>
        <dbReference type="EMBL" id="CCB46254.1"/>
    </source>
</evidence>
<dbReference type="HOGENOM" id="CLU_3336588_0_0_1"/>
<dbReference type="EMBL" id="FN595229">
    <property type="protein sequence ID" value="CCB46254.1"/>
    <property type="molecule type" value="Genomic_DNA"/>
</dbReference>
<dbReference type="Proteomes" id="UP000009183">
    <property type="component" value="Chromosome 19"/>
</dbReference>
<dbReference type="InParanoid" id="F6H2N6"/>
<dbReference type="AlphaFoldDB" id="F6H2N6"/>
<dbReference type="PaxDb" id="29760-VIT_19s0014g01380.t01"/>
<reference evidence="2" key="1">
    <citation type="journal article" date="2007" name="Nature">
        <title>The grapevine genome sequence suggests ancestral hexaploidization in major angiosperm phyla.</title>
        <authorList>
            <consortium name="The French-Italian Public Consortium for Grapevine Genome Characterization."/>
            <person name="Jaillon O."/>
            <person name="Aury J.-M."/>
            <person name="Noel B."/>
            <person name="Policriti A."/>
            <person name="Clepet C."/>
            <person name="Casagrande A."/>
            <person name="Choisne N."/>
            <person name="Aubourg S."/>
            <person name="Vitulo N."/>
            <person name="Jubin C."/>
            <person name="Vezzi A."/>
            <person name="Legeai F."/>
            <person name="Hugueney P."/>
            <person name="Dasilva C."/>
            <person name="Horner D."/>
            <person name="Mica E."/>
            <person name="Jublot D."/>
            <person name="Poulain J."/>
            <person name="Bruyere C."/>
            <person name="Billault A."/>
            <person name="Segurens B."/>
            <person name="Gouyvenoux M."/>
            <person name="Ugarte E."/>
            <person name="Cattonaro F."/>
            <person name="Anthouard V."/>
            <person name="Vico V."/>
            <person name="Del Fabbro C."/>
            <person name="Alaux M."/>
            <person name="Di Gaspero G."/>
            <person name="Dumas V."/>
            <person name="Felice N."/>
            <person name="Paillard S."/>
            <person name="Juman I."/>
            <person name="Moroldo M."/>
            <person name="Scalabrin S."/>
            <person name="Canaguier A."/>
            <person name="Le Clainche I."/>
            <person name="Malacrida G."/>
            <person name="Durand E."/>
            <person name="Pesole G."/>
            <person name="Laucou V."/>
            <person name="Chatelet P."/>
            <person name="Merdinoglu D."/>
            <person name="Delledonne M."/>
            <person name="Pezzotti M."/>
            <person name="Lecharny A."/>
            <person name="Scarpelli C."/>
            <person name="Artiguenave F."/>
            <person name="Pe M.E."/>
            <person name="Valle G."/>
            <person name="Morgante M."/>
            <person name="Caboche M."/>
            <person name="Adam-Blondon A.-F."/>
            <person name="Weissenbach J."/>
            <person name="Quetier F."/>
            <person name="Wincker P."/>
        </authorList>
    </citation>
    <scope>NUCLEOTIDE SEQUENCE [LARGE SCALE GENOMIC DNA]</scope>
    <source>
        <strain evidence="2">cv. Pinot noir / PN40024</strain>
    </source>
</reference>
<evidence type="ECO:0000313" key="2">
    <source>
        <dbReference type="Proteomes" id="UP000009183"/>
    </source>
</evidence>
<protein>
    <submittedName>
        <fullName evidence="1">Uncharacterized protein</fullName>
    </submittedName>
</protein>
<gene>
    <name evidence="1" type="ordered locus">VIT_19s0014g01380</name>
</gene>
<proteinExistence type="predicted"/>